<keyword evidence="1" id="KW-0732">Signal</keyword>
<evidence type="ECO:0000256" key="2">
    <source>
        <dbReference type="ARBA" id="ARBA00023108"/>
    </source>
</evidence>
<dbReference type="AlphaFoldDB" id="A0A2H8TK51"/>
<dbReference type="PANTHER" id="PTHR11008">
    <property type="entry name" value="PROTEIN TAKEOUT-LIKE PROTEIN"/>
    <property type="match status" value="1"/>
</dbReference>
<dbReference type="PANTHER" id="PTHR11008:SF35">
    <property type="entry name" value="PROTEIN TAKEOUT-LIKE PROTEIN"/>
    <property type="match status" value="1"/>
</dbReference>
<evidence type="ECO:0000313" key="4">
    <source>
        <dbReference type="EMBL" id="MBW14419.1"/>
    </source>
</evidence>
<dbReference type="SMART" id="SM00700">
    <property type="entry name" value="JHBP"/>
    <property type="match status" value="1"/>
</dbReference>
<sequence length="272" mass="30548">MVTQSYTATADRPMSLTLIIRTSLLITTIATFSRPVEAVLSVNATPEYIHSCRKADVQFNSCIKETFNHLRPYLINGIEELTVPPIEPLVIPKMQMENGHGAVRVRAILSNMTIHGASNYTVLNVRSDMNKYRIDLGLFIPHIEATGNYDVNGNVLLLPVRSRGEFWASFENVTALAKLYGVEVNKEGVKFMKTERLGIGFKLEKSDFKIKDSINMQNVIGEAMNVFLNENSAEIIEEMKPAASQAIGKHFKNFLNNAFLQIPLKVWLKDSE</sequence>
<reference evidence="4" key="1">
    <citation type="submission" date="2017-10" db="EMBL/GenBank/DDBJ databases">
        <title>Transcriptome Assembly of Sugarcane Aphid Adults.</title>
        <authorList>
            <person name="Scully E.D."/>
            <person name="Palmer N.A."/>
            <person name="Geib S.M."/>
            <person name="Sarath G."/>
            <person name="Sattler S.E."/>
        </authorList>
    </citation>
    <scope>NUCLEOTIDE SEQUENCE</scope>
    <source>
        <tissue evidence="4">Whole body</tissue>
    </source>
</reference>
<name>A0A2H8TK51_9HEMI</name>
<dbReference type="InterPro" id="IPR038606">
    <property type="entry name" value="To_sf"/>
</dbReference>
<keyword evidence="2" id="KW-0090">Biological rhythms</keyword>
<dbReference type="Gene3D" id="3.15.10.30">
    <property type="entry name" value="Haemolymph juvenile hormone binding protein"/>
    <property type="match status" value="1"/>
</dbReference>
<comment type="similarity">
    <text evidence="3">Belongs to the TO family.</text>
</comment>
<dbReference type="EMBL" id="GFXV01002614">
    <property type="protein sequence ID" value="MBW14419.1"/>
    <property type="molecule type" value="Transcribed_RNA"/>
</dbReference>
<dbReference type="FunFam" id="3.15.10.30:FF:000001">
    <property type="entry name" value="Takeout-like protein 1"/>
    <property type="match status" value="1"/>
</dbReference>
<protein>
    <submittedName>
        <fullName evidence="4">Protein takeout</fullName>
    </submittedName>
</protein>
<dbReference type="GO" id="GO:0007623">
    <property type="term" value="P:circadian rhythm"/>
    <property type="evidence" value="ECO:0007669"/>
    <property type="project" value="UniProtKB-ARBA"/>
</dbReference>
<evidence type="ECO:0000256" key="1">
    <source>
        <dbReference type="ARBA" id="ARBA00022729"/>
    </source>
</evidence>
<dbReference type="GO" id="GO:0005615">
    <property type="term" value="C:extracellular space"/>
    <property type="evidence" value="ECO:0007669"/>
    <property type="project" value="TreeGrafter"/>
</dbReference>
<dbReference type="OrthoDB" id="8185598at2759"/>
<proteinExistence type="inferred from homology"/>
<gene>
    <name evidence="4" type="primary">to_23</name>
</gene>
<dbReference type="InterPro" id="IPR010562">
    <property type="entry name" value="Haemolymph_juvenile_hormone-bd"/>
</dbReference>
<organism evidence="4">
    <name type="scientific">Melanaphis sacchari</name>
    <dbReference type="NCBI Taxonomy" id="742174"/>
    <lineage>
        <taxon>Eukaryota</taxon>
        <taxon>Metazoa</taxon>
        <taxon>Ecdysozoa</taxon>
        <taxon>Arthropoda</taxon>
        <taxon>Hexapoda</taxon>
        <taxon>Insecta</taxon>
        <taxon>Pterygota</taxon>
        <taxon>Neoptera</taxon>
        <taxon>Paraneoptera</taxon>
        <taxon>Hemiptera</taxon>
        <taxon>Sternorrhyncha</taxon>
        <taxon>Aphidomorpha</taxon>
        <taxon>Aphidoidea</taxon>
        <taxon>Aphididae</taxon>
        <taxon>Aphidini</taxon>
        <taxon>Melanaphis</taxon>
    </lineage>
</organism>
<evidence type="ECO:0000256" key="3">
    <source>
        <dbReference type="ARBA" id="ARBA00060902"/>
    </source>
</evidence>
<dbReference type="Pfam" id="PF06585">
    <property type="entry name" value="JHBP"/>
    <property type="match status" value="1"/>
</dbReference>
<accession>A0A2H8TK51</accession>